<feature type="region of interest" description="Disordered" evidence="1">
    <location>
        <begin position="57"/>
        <end position="98"/>
    </location>
</feature>
<dbReference type="AlphaFoldDB" id="A0A256FNQ3"/>
<evidence type="ECO:0000313" key="3">
    <source>
        <dbReference type="Proteomes" id="UP000216478"/>
    </source>
</evidence>
<evidence type="ECO:0000313" key="2">
    <source>
        <dbReference type="EMBL" id="OYR16041.1"/>
    </source>
</evidence>
<name>A0A256FNQ3_9HYPH</name>
<proteinExistence type="predicted"/>
<dbReference type="RefSeq" id="WP_328588548.1">
    <property type="nucleotide sequence ID" value="NZ_JBHEER010000011.1"/>
</dbReference>
<dbReference type="EMBL" id="NNRL01000153">
    <property type="protein sequence ID" value="OYR16041.1"/>
    <property type="molecule type" value="Genomic_DNA"/>
</dbReference>
<reference evidence="2 3" key="1">
    <citation type="submission" date="2017-07" db="EMBL/GenBank/DDBJ databases">
        <title>Phylogenetic study on the rhizospheric bacterium Ochrobactrum sp. A44.</title>
        <authorList>
            <person name="Krzyzanowska D.M."/>
            <person name="Ossowicki A."/>
            <person name="Rajewska M."/>
            <person name="Maciag T."/>
            <person name="Kaczynski Z."/>
            <person name="Czerwicka M."/>
            <person name="Jafra S."/>
        </authorList>
    </citation>
    <scope>NUCLEOTIDE SEQUENCE [LARGE SCALE GENOMIC DNA]</scope>
    <source>
        <strain evidence="2 3">OgA9a</strain>
    </source>
</reference>
<protein>
    <submittedName>
        <fullName evidence="2">Uncharacterized protein</fullName>
    </submittedName>
</protein>
<keyword evidence="3" id="KW-1185">Reference proteome</keyword>
<dbReference type="Proteomes" id="UP000216478">
    <property type="component" value="Unassembled WGS sequence"/>
</dbReference>
<evidence type="ECO:0000256" key="1">
    <source>
        <dbReference type="SAM" id="MobiDB-lite"/>
    </source>
</evidence>
<gene>
    <name evidence="2" type="ORF">CEV33_0091</name>
</gene>
<sequence length="419" mass="43550">MTTVDLALNSPPAWVQNIIMSDILGLFRTSSAKLSRSKSFVATLSLVLMASSAFAQGPGGPSGPGGPGGPGGGMGGGIGDGGGRQGGSDSWFKLPGFQLEPPAPAPAVQAPSGNTGAVETNSTIGLPNFPEPKLNLPTLSPYASPASPENNPLVKTSELDLKARLNEDGPDISTGLVWRVFAPEVGPDGQLALIASSKGGSTVFNLPEGSYLVHAAYGRAGATKRITLTNASRHEVMTLDAGGMKLSAVLPDEGKIKSDLVRFSIYADEDNNDRSLIVPDVKPDTIIRLNSGTYHVVSNYGTANATIRADIRVEAGKLTEATVQHRAAEVVLKLVRERGGEALADTSWSILNASGDVVRESAGAYSSMVLIEGDYVAVAKNKDRIYQRDFKVTSGANGEVEVVANHESEAPNDGSAAQD</sequence>
<accession>A0A256FNQ3</accession>
<feature type="compositionally biased region" description="Gly residues" evidence="1">
    <location>
        <begin position="57"/>
        <end position="86"/>
    </location>
</feature>
<comment type="caution">
    <text evidence="2">The sequence shown here is derived from an EMBL/GenBank/DDBJ whole genome shotgun (WGS) entry which is preliminary data.</text>
</comment>
<organism evidence="2 3">
    <name type="scientific">Brucella grignonensis</name>
    <dbReference type="NCBI Taxonomy" id="94627"/>
    <lineage>
        <taxon>Bacteria</taxon>
        <taxon>Pseudomonadati</taxon>
        <taxon>Pseudomonadota</taxon>
        <taxon>Alphaproteobacteria</taxon>
        <taxon>Hyphomicrobiales</taxon>
        <taxon>Brucellaceae</taxon>
        <taxon>Brucella/Ochrobactrum group</taxon>
        <taxon>Brucella</taxon>
    </lineage>
</organism>